<sequence length="216" mass="25512">MSQNKKWQVRIFFIGWMVLLFLFLRDTRFGFLALNTLLGYITIELSFHIGNKPHQNSFVFWLLSLLWLLFYPNSPYILTDLLHLAWLHPDEANGLLRLDPHVWFLYTCLMISALSCAFIGFWSLVHVAKAIDVKIHLPGNFSNFVTIVILTVASSIGLFIGRFMRVHTIYLILSPRMYIRPFLNMWNMHMLVFVFLMTVLQLMIYWIYTIISNNKE</sequence>
<dbReference type="EMBL" id="CP045562">
    <property type="protein sequence ID" value="QFX92948.1"/>
    <property type="molecule type" value="Genomic_DNA"/>
</dbReference>
<proteinExistence type="predicted"/>
<protein>
    <submittedName>
        <fullName evidence="2">DUF1361 domain-containing protein</fullName>
    </submittedName>
</protein>
<evidence type="ECO:0000313" key="2">
    <source>
        <dbReference type="EMBL" id="QFX92948.1"/>
    </source>
</evidence>
<feature type="transmembrane region" description="Helical" evidence="1">
    <location>
        <begin position="59"/>
        <end position="78"/>
    </location>
</feature>
<organism evidence="2 3">
    <name type="scientific">Fructilactobacillus fructivorans</name>
    <dbReference type="NCBI Taxonomy" id="1614"/>
    <lineage>
        <taxon>Bacteria</taxon>
        <taxon>Bacillati</taxon>
        <taxon>Bacillota</taxon>
        <taxon>Bacilli</taxon>
        <taxon>Lactobacillales</taxon>
        <taxon>Lactobacillaceae</taxon>
        <taxon>Fructilactobacillus</taxon>
    </lineage>
</organism>
<feature type="transmembrane region" description="Helical" evidence="1">
    <location>
        <begin position="185"/>
        <end position="208"/>
    </location>
</feature>
<keyword evidence="1" id="KW-1133">Transmembrane helix</keyword>
<dbReference type="Proteomes" id="UP000327194">
    <property type="component" value="Chromosome"/>
</dbReference>
<dbReference type="InterPro" id="IPR009793">
    <property type="entry name" value="DUF1361"/>
</dbReference>
<dbReference type="KEGG" id="lfv:LF543_05070"/>
<accession>A0AAE6P1Y6</accession>
<reference evidence="2 3" key="1">
    <citation type="submission" date="2019-10" db="EMBL/GenBank/DDBJ databases">
        <title>Genome sequencing of Lactobacillus fructivorans.</title>
        <authorList>
            <person name="Kim K."/>
        </authorList>
    </citation>
    <scope>NUCLEOTIDE SEQUENCE [LARGE SCALE GENOMIC DNA]</scope>
    <source>
        <strain evidence="2 3">LF543</strain>
    </source>
</reference>
<dbReference type="Pfam" id="PF07099">
    <property type="entry name" value="DUF1361"/>
    <property type="match status" value="1"/>
</dbReference>
<evidence type="ECO:0000256" key="1">
    <source>
        <dbReference type="SAM" id="Phobius"/>
    </source>
</evidence>
<name>A0AAE6P1Y6_9LACO</name>
<feature type="transmembrane region" description="Helical" evidence="1">
    <location>
        <begin position="103"/>
        <end position="124"/>
    </location>
</feature>
<feature type="transmembrane region" description="Helical" evidence="1">
    <location>
        <begin position="7"/>
        <end position="24"/>
    </location>
</feature>
<evidence type="ECO:0000313" key="3">
    <source>
        <dbReference type="Proteomes" id="UP000327194"/>
    </source>
</evidence>
<gene>
    <name evidence="2" type="ORF">LF543_05070</name>
</gene>
<keyword evidence="1" id="KW-0812">Transmembrane</keyword>
<feature type="transmembrane region" description="Helical" evidence="1">
    <location>
        <begin position="144"/>
        <end position="165"/>
    </location>
</feature>
<dbReference type="RefSeq" id="WP_010021887.1">
    <property type="nucleotide sequence ID" value="NZ_AZDS01000003.1"/>
</dbReference>
<dbReference type="AlphaFoldDB" id="A0AAE6P1Y6"/>
<keyword evidence="1" id="KW-0472">Membrane</keyword>
<feature type="transmembrane region" description="Helical" evidence="1">
    <location>
        <begin position="30"/>
        <end position="47"/>
    </location>
</feature>